<proteinExistence type="predicted"/>
<organism evidence="1 2">
    <name type="scientific">Bradyrhizobium jicamae</name>
    <dbReference type="NCBI Taxonomy" id="280332"/>
    <lineage>
        <taxon>Bacteria</taxon>
        <taxon>Pseudomonadati</taxon>
        <taxon>Pseudomonadota</taxon>
        <taxon>Alphaproteobacteria</taxon>
        <taxon>Hyphomicrobiales</taxon>
        <taxon>Nitrobacteraceae</taxon>
        <taxon>Bradyrhizobium</taxon>
    </lineage>
</organism>
<keyword evidence="2" id="KW-1185">Reference proteome</keyword>
<dbReference type="PANTHER" id="PTHR21621">
    <property type="entry name" value="RIBOSOMAL PROTEIN S6 MODIFICATION PROTEIN"/>
    <property type="match status" value="1"/>
</dbReference>
<accession>A0ABS5FM78</accession>
<dbReference type="EMBL" id="JAFCJH010000022">
    <property type="protein sequence ID" value="MBR0797913.1"/>
    <property type="molecule type" value="Genomic_DNA"/>
</dbReference>
<comment type="caution">
    <text evidence="1">The sequence shown here is derived from an EMBL/GenBank/DDBJ whole genome shotgun (WGS) entry which is preliminary data.</text>
</comment>
<gene>
    <name evidence="1" type="ORF">JQ615_21220</name>
</gene>
<dbReference type="RefSeq" id="WP_212493480.1">
    <property type="nucleotide sequence ID" value="NZ_JAFCJH010000022.1"/>
</dbReference>
<dbReference type="SUPFAM" id="SSF56059">
    <property type="entry name" value="Glutathione synthetase ATP-binding domain-like"/>
    <property type="match status" value="1"/>
</dbReference>
<dbReference type="InterPro" id="IPR013815">
    <property type="entry name" value="ATP_grasp_subdomain_1"/>
</dbReference>
<sequence length="322" mass="34318">MVLISQRIFLETIKKYCLARRIAVEIRSGGWLVIMQRDGERRLAIGYDVGLNSAVAHQVASDKAACAEVLATAGIPAIPHTLFLGARLSAHIPGSDSSDAMARLLDAHPGGLVVKPNEGTSGDLVCRVTTKAQLETAVARILAAYPSLAISPYVEIQHEVRVVLLDDRPLIVYGKTRPQVIGDGSRTMRELAQTATPAGQLKTMLEGFDAAELDAIPPAGERRILNWRHNLDSGAAPVLLPDGETHATCVALAIRAAQALPIRFASVDVVQAGGVWSVLEVNSGVKMEALGQRHPELVEAAYTAALDAVFASPRRPGEGRDP</sequence>
<dbReference type="Gene3D" id="3.30.470.20">
    <property type="entry name" value="ATP-grasp fold, B domain"/>
    <property type="match status" value="2"/>
</dbReference>
<protein>
    <submittedName>
        <fullName evidence="1">RimK-like protein</fullName>
    </submittedName>
</protein>
<evidence type="ECO:0000313" key="1">
    <source>
        <dbReference type="EMBL" id="MBR0797913.1"/>
    </source>
</evidence>
<dbReference type="Gene3D" id="3.30.1490.20">
    <property type="entry name" value="ATP-grasp fold, A domain"/>
    <property type="match status" value="1"/>
</dbReference>
<dbReference type="Proteomes" id="UP001315278">
    <property type="component" value="Unassembled WGS sequence"/>
</dbReference>
<name>A0ABS5FM78_9BRAD</name>
<reference evidence="2" key="1">
    <citation type="journal article" date="2021" name="ISME J.">
        <title>Evolutionary origin and ecological implication of a unique nif island in free-living Bradyrhizobium lineages.</title>
        <authorList>
            <person name="Tao J."/>
        </authorList>
    </citation>
    <scope>NUCLEOTIDE SEQUENCE [LARGE SCALE GENOMIC DNA]</scope>
    <source>
        <strain evidence="2">SZCCT0434</strain>
    </source>
</reference>
<dbReference type="PANTHER" id="PTHR21621:SF0">
    <property type="entry name" value="BETA-CITRYLGLUTAMATE SYNTHASE B-RELATED"/>
    <property type="match status" value="1"/>
</dbReference>
<evidence type="ECO:0000313" key="2">
    <source>
        <dbReference type="Proteomes" id="UP001315278"/>
    </source>
</evidence>